<accession>A0A2U9C1L6</accession>
<organism evidence="2 3">
    <name type="scientific">Scophthalmus maximus</name>
    <name type="common">Turbot</name>
    <name type="synonym">Psetta maxima</name>
    <dbReference type="NCBI Taxonomy" id="52904"/>
    <lineage>
        <taxon>Eukaryota</taxon>
        <taxon>Metazoa</taxon>
        <taxon>Chordata</taxon>
        <taxon>Craniata</taxon>
        <taxon>Vertebrata</taxon>
        <taxon>Euteleostomi</taxon>
        <taxon>Actinopterygii</taxon>
        <taxon>Neopterygii</taxon>
        <taxon>Teleostei</taxon>
        <taxon>Neoteleostei</taxon>
        <taxon>Acanthomorphata</taxon>
        <taxon>Carangaria</taxon>
        <taxon>Pleuronectiformes</taxon>
        <taxon>Pleuronectoidei</taxon>
        <taxon>Scophthalmidae</taxon>
        <taxon>Scophthalmus</taxon>
    </lineage>
</organism>
<keyword evidence="3" id="KW-1185">Reference proteome</keyword>
<name>A0A2U9C1L6_SCOMX</name>
<dbReference type="Proteomes" id="UP000246464">
    <property type="component" value="Chromosome 11"/>
</dbReference>
<sequence length="83" mass="9759">MLYAWQRREETRGEVRRSYRRLSNLPRPQAAADRSPEANGRATRRNVFAMKQDEGERRMFFSVAAALLFLESEPRDPQMLCGR</sequence>
<reference evidence="2 3" key="1">
    <citation type="submission" date="2017-12" db="EMBL/GenBank/DDBJ databases">
        <title>Integrating genomic resources of turbot (Scophthalmus maximus) in depth evaluation of genetic and physical mapping variation across individuals.</title>
        <authorList>
            <person name="Martinez P."/>
        </authorList>
    </citation>
    <scope>NUCLEOTIDE SEQUENCE [LARGE SCALE GENOMIC DNA]</scope>
</reference>
<evidence type="ECO:0000313" key="2">
    <source>
        <dbReference type="EMBL" id="AWP10258.1"/>
    </source>
</evidence>
<feature type="region of interest" description="Disordered" evidence="1">
    <location>
        <begin position="1"/>
        <end position="44"/>
    </location>
</feature>
<dbReference type="EMBL" id="CP026253">
    <property type="protein sequence ID" value="AWP10258.1"/>
    <property type="molecule type" value="Genomic_DNA"/>
</dbReference>
<evidence type="ECO:0000313" key="3">
    <source>
        <dbReference type="Proteomes" id="UP000246464"/>
    </source>
</evidence>
<protein>
    <submittedName>
        <fullName evidence="2">Uncharacterized protein</fullName>
    </submittedName>
</protein>
<evidence type="ECO:0000256" key="1">
    <source>
        <dbReference type="SAM" id="MobiDB-lite"/>
    </source>
</evidence>
<feature type="compositionally biased region" description="Basic and acidic residues" evidence="1">
    <location>
        <begin position="1"/>
        <end position="17"/>
    </location>
</feature>
<gene>
    <name evidence="2" type="ORF">SMAX5B_016401</name>
</gene>
<proteinExistence type="predicted"/>
<dbReference type="AlphaFoldDB" id="A0A2U9C1L6"/>